<feature type="domain" description="Signal transduction histidine kinase subgroup 3 dimerisation and phosphoacceptor" evidence="5">
    <location>
        <begin position="197"/>
        <end position="259"/>
    </location>
</feature>
<dbReference type="CDD" id="cd16917">
    <property type="entry name" value="HATPase_UhpB-NarQ-NarX-like"/>
    <property type="match status" value="1"/>
</dbReference>
<dbReference type="Proteomes" id="UP001059617">
    <property type="component" value="Chromosome"/>
</dbReference>
<sequence length="391" mass="41128">MSDWPVVSARRFETFVRWSTYTVVTTPIATLLNSVFAAGLPVGEHLVTIIVATVLGALLVVGNVLVSRWSVDTVVGQERRLPAAGVVAWVAVLVATVAVLLTIPVPATGVTVAAAVGSAAASLVPVLDARRTLALNAGIVALAIPLAALVDLPLLIVSALIVSMVLWACWSSVWTLRVLDELQSAHVDRAALALANERLRISRDLHDVFGRTLAAIAVKSELASELMRRGRAERAADEMAEVRRLAEEAGTEVRRIVRGELQTTWQAELDGAQSLLGSAGIHCMVTGDPVPAGAADALAWVVREGVTNVLRHSTATRVTIATTVEDGEAQLTIANDGAGTAQPSSADPNAGTGLHAMSERIRALGGRTETRRDGDWFLVDAVVPLTEGESP</sequence>
<feature type="transmembrane region" description="Helical" evidence="4">
    <location>
        <begin position="156"/>
        <end position="179"/>
    </location>
</feature>
<feature type="transmembrane region" description="Helical" evidence="4">
    <location>
        <begin position="46"/>
        <end position="69"/>
    </location>
</feature>
<protein>
    <submittedName>
        <fullName evidence="6">Histidine kinase</fullName>
    </submittedName>
</protein>
<name>A0ABY5W7J7_9ACTN</name>
<dbReference type="EMBL" id="CP073720">
    <property type="protein sequence ID" value="UWP85335.1"/>
    <property type="molecule type" value="Genomic_DNA"/>
</dbReference>
<accession>A0ABY5W7J7</accession>
<dbReference type="Pfam" id="PF07730">
    <property type="entry name" value="HisKA_3"/>
    <property type="match status" value="1"/>
</dbReference>
<dbReference type="PANTHER" id="PTHR24421:SF63">
    <property type="entry name" value="SENSOR HISTIDINE KINASE DESK"/>
    <property type="match status" value="1"/>
</dbReference>
<evidence type="ECO:0000313" key="7">
    <source>
        <dbReference type="Proteomes" id="UP001059617"/>
    </source>
</evidence>
<reference evidence="6" key="1">
    <citation type="submission" date="2021-04" db="EMBL/GenBank/DDBJ databases">
        <authorList>
            <person name="Hartkoorn R.C."/>
            <person name="Beaudoing E."/>
            <person name="Hot D."/>
        </authorList>
    </citation>
    <scope>NUCLEOTIDE SEQUENCE</scope>
    <source>
        <strain evidence="6">NRRL B-16292</strain>
    </source>
</reference>
<dbReference type="InterPro" id="IPR011712">
    <property type="entry name" value="Sig_transdc_His_kin_sub3_dim/P"/>
</dbReference>
<feature type="transmembrane region" description="Helical" evidence="4">
    <location>
        <begin position="107"/>
        <end position="126"/>
    </location>
</feature>
<evidence type="ECO:0000256" key="3">
    <source>
        <dbReference type="ARBA" id="ARBA00023012"/>
    </source>
</evidence>
<evidence type="ECO:0000313" key="6">
    <source>
        <dbReference type="EMBL" id="UWP85335.1"/>
    </source>
</evidence>
<dbReference type="Gene3D" id="1.20.5.1930">
    <property type="match status" value="1"/>
</dbReference>
<keyword evidence="2 6" id="KW-0418">Kinase</keyword>
<keyword evidence="1" id="KW-0808">Transferase</keyword>
<evidence type="ECO:0000256" key="4">
    <source>
        <dbReference type="SAM" id="Phobius"/>
    </source>
</evidence>
<reference evidence="6" key="2">
    <citation type="submission" date="2022-09" db="EMBL/GenBank/DDBJ databases">
        <title>Biosynthetic gene clusters of Dactylosporangioum fulvum.</title>
        <authorList>
            <person name="Caradec T."/>
        </authorList>
    </citation>
    <scope>NUCLEOTIDE SEQUENCE</scope>
    <source>
        <strain evidence="6">NRRL B-16292</strain>
    </source>
</reference>
<feature type="transmembrane region" description="Helical" evidence="4">
    <location>
        <begin position="133"/>
        <end position="150"/>
    </location>
</feature>
<keyword evidence="4" id="KW-0472">Membrane</keyword>
<feature type="transmembrane region" description="Helical" evidence="4">
    <location>
        <begin position="21"/>
        <end position="40"/>
    </location>
</feature>
<dbReference type="RefSeq" id="WP_259863436.1">
    <property type="nucleotide sequence ID" value="NZ_BAAAST010000169.1"/>
</dbReference>
<evidence type="ECO:0000256" key="1">
    <source>
        <dbReference type="ARBA" id="ARBA00022679"/>
    </source>
</evidence>
<keyword evidence="3" id="KW-0902">Two-component regulatory system</keyword>
<keyword evidence="4" id="KW-1133">Transmembrane helix</keyword>
<evidence type="ECO:0000259" key="5">
    <source>
        <dbReference type="Pfam" id="PF07730"/>
    </source>
</evidence>
<dbReference type="GO" id="GO:0016301">
    <property type="term" value="F:kinase activity"/>
    <property type="evidence" value="ECO:0007669"/>
    <property type="project" value="UniProtKB-KW"/>
</dbReference>
<dbReference type="SUPFAM" id="SSF55874">
    <property type="entry name" value="ATPase domain of HSP90 chaperone/DNA topoisomerase II/histidine kinase"/>
    <property type="match status" value="1"/>
</dbReference>
<feature type="transmembrane region" description="Helical" evidence="4">
    <location>
        <begin position="81"/>
        <end position="101"/>
    </location>
</feature>
<dbReference type="PANTHER" id="PTHR24421">
    <property type="entry name" value="NITRATE/NITRITE SENSOR PROTEIN NARX-RELATED"/>
    <property type="match status" value="1"/>
</dbReference>
<proteinExistence type="predicted"/>
<dbReference type="InterPro" id="IPR036890">
    <property type="entry name" value="HATPase_C_sf"/>
</dbReference>
<evidence type="ECO:0000256" key="2">
    <source>
        <dbReference type="ARBA" id="ARBA00022777"/>
    </source>
</evidence>
<dbReference type="InterPro" id="IPR050482">
    <property type="entry name" value="Sensor_HK_TwoCompSys"/>
</dbReference>
<dbReference type="Gene3D" id="3.30.565.10">
    <property type="entry name" value="Histidine kinase-like ATPase, C-terminal domain"/>
    <property type="match status" value="1"/>
</dbReference>
<organism evidence="6 7">
    <name type="scientific">Dactylosporangium fulvum</name>
    <dbReference type="NCBI Taxonomy" id="53359"/>
    <lineage>
        <taxon>Bacteria</taxon>
        <taxon>Bacillati</taxon>
        <taxon>Actinomycetota</taxon>
        <taxon>Actinomycetes</taxon>
        <taxon>Micromonosporales</taxon>
        <taxon>Micromonosporaceae</taxon>
        <taxon>Dactylosporangium</taxon>
    </lineage>
</organism>
<keyword evidence="7" id="KW-1185">Reference proteome</keyword>
<keyword evidence="4" id="KW-0812">Transmembrane</keyword>
<gene>
    <name evidence="6" type="ORF">Dfulv_14310</name>
</gene>